<name>A0A235EK19_9BURK</name>
<evidence type="ECO:0000313" key="2">
    <source>
        <dbReference type="EMBL" id="OYD49388.1"/>
    </source>
</evidence>
<accession>A0A235EK19</accession>
<dbReference type="EMBL" id="NOIG01000009">
    <property type="protein sequence ID" value="OYD49388.1"/>
    <property type="molecule type" value="Genomic_DNA"/>
</dbReference>
<feature type="domain" description="HDOD" evidence="1">
    <location>
        <begin position="207"/>
        <end position="393"/>
    </location>
</feature>
<evidence type="ECO:0000259" key="1">
    <source>
        <dbReference type="PROSITE" id="PS51833"/>
    </source>
</evidence>
<dbReference type="Gene3D" id="1.10.3210.10">
    <property type="entry name" value="Hypothetical protein af1432"/>
    <property type="match status" value="1"/>
</dbReference>
<gene>
    <name evidence="2" type="ORF">CBY09_14270</name>
</gene>
<keyword evidence="3" id="KW-1185">Reference proteome</keyword>
<dbReference type="Proteomes" id="UP000215441">
    <property type="component" value="Unassembled WGS sequence"/>
</dbReference>
<protein>
    <submittedName>
        <fullName evidence="2">Histidine kinase</fullName>
    </submittedName>
</protein>
<reference evidence="2 3" key="1">
    <citation type="submission" date="2017-07" db="EMBL/GenBank/DDBJ databases">
        <title>Acidovorax KNDSW TSA 6 genome sequence and assembly.</title>
        <authorList>
            <person name="Mayilraj S."/>
        </authorList>
    </citation>
    <scope>NUCLEOTIDE SEQUENCE [LARGE SCALE GENOMIC DNA]</scope>
    <source>
        <strain evidence="2 3">KNDSW-TSA6</strain>
    </source>
</reference>
<comment type="caution">
    <text evidence="2">The sequence shown here is derived from an EMBL/GenBank/DDBJ whole genome shotgun (WGS) entry which is preliminary data.</text>
</comment>
<evidence type="ECO:0000313" key="3">
    <source>
        <dbReference type="Proteomes" id="UP000215441"/>
    </source>
</evidence>
<organism evidence="2 3">
    <name type="scientific">Acidovorax kalamii</name>
    <dbReference type="NCBI Taxonomy" id="2004485"/>
    <lineage>
        <taxon>Bacteria</taxon>
        <taxon>Pseudomonadati</taxon>
        <taxon>Pseudomonadota</taxon>
        <taxon>Betaproteobacteria</taxon>
        <taxon>Burkholderiales</taxon>
        <taxon>Comamonadaceae</taxon>
        <taxon>Acidovorax</taxon>
    </lineage>
</organism>
<dbReference type="SUPFAM" id="SSF109604">
    <property type="entry name" value="HD-domain/PDEase-like"/>
    <property type="match status" value="1"/>
</dbReference>
<dbReference type="PANTHER" id="PTHR33525:SF4">
    <property type="entry name" value="CYCLIC DI-GMP PHOSPHODIESTERASE CDGJ"/>
    <property type="match status" value="1"/>
</dbReference>
<dbReference type="PANTHER" id="PTHR33525">
    <property type="match status" value="1"/>
</dbReference>
<dbReference type="OrthoDB" id="9804751at2"/>
<proteinExistence type="predicted"/>
<sequence length="414" mass="45697">MVQSVLGSLILGYRPLWNRARKLAGVQLYAHNEATAVVDAGHLLRTLQELWSASSPPLLISAQTRQLLCDLLEHAPRGAPWIEVRGDWLSDSAIYARVKAAHQRGLKLVWRGDASKLPEPEIARCFDNSLLTLRPEDAVAALQTAPARPGAPAAPAPRATSPVLAGQMYENVASRALMEHCLDQGNAMALAGWPSEDVLYSLRHHPQQPSHAVIFKLMKAIDAEQSLETFEDIMGEDPLLAYRFMVYTNSAALGLRTGIDSLRRGLVMMGYSSIKRWLSDQLPHASTDPNMLPVRAAMLIRAQLTAHLLDAGIENDLRREIYLCGLFSQLDDLLGEPLGTILRRLPLSERIYDATVLRTGPYTSGLQMACALETDDASAIRQLCETYEMDLEEVNRALLRVLADLEVERPAAGR</sequence>
<dbReference type="RefSeq" id="WP_094290282.1">
    <property type="nucleotide sequence ID" value="NZ_NOIG01000009.1"/>
</dbReference>
<keyword evidence="2" id="KW-0808">Transferase</keyword>
<keyword evidence="2" id="KW-0418">Kinase</keyword>
<dbReference type="PROSITE" id="PS51833">
    <property type="entry name" value="HDOD"/>
    <property type="match status" value="1"/>
</dbReference>
<dbReference type="InterPro" id="IPR052340">
    <property type="entry name" value="RNase_Y/CdgJ"/>
</dbReference>
<dbReference type="AlphaFoldDB" id="A0A235EK19"/>
<dbReference type="GO" id="GO:0016301">
    <property type="term" value="F:kinase activity"/>
    <property type="evidence" value="ECO:0007669"/>
    <property type="project" value="UniProtKB-KW"/>
</dbReference>
<dbReference type="InterPro" id="IPR013976">
    <property type="entry name" value="HDOD"/>
</dbReference>
<dbReference type="Pfam" id="PF08668">
    <property type="entry name" value="HDOD"/>
    <property type="match status" value="1"/>
</dbReference>